<dbReference type="RefSeq" id="WP_251969727.1">
    <property type="nucleotide sequence ID" value="NZ_AP025730.1"/>
</dbReference>
<accession>A0ABN6PMP3</accession>
<sequence>MTSARHTATAAATATTLALALGAALALAQAPAAAQEAGKDVAKEKCFGVALKGQNDCAAGAGTTCAGTAKKDHQGNAWKFVPAGTCAQMASPHSPTGHGQPMAFKEGRPAM</sequence>
<dbReference type="EMBL" id="AP025730">
    <property type="protein sequence ID" value="BDI06459.1"/>
    <property type="molecule type" value="Genomic_DNA"/>
</dbReference>
<evidence type="ECO:0000256" key="2">
    <source>
        <dbReference type="SAM" id="SignalP"/>
    </source>
</evidence>
<dbReference type="InterPro" id="IPR018740">
    <property type="entry name" value="DUF2282_membr"/>
</dbReference>
<proteinExistence type="predicted"/>
<feature type="signal peptide" evidence="2">
    <location>
        <begin position="1"/>
        <end position="34"/>
    </location>
</feature>
<organism evidence="3 4">
    <name type="scientific">Sphaerotilus microaerophilus</name>
    <dbReference type="NCBI Taxonomy" id="2914710"/>
    <lineage>
        <taxon>Bacteria</taxon>
        <taxon>Pseudomonadati</taxon>
        <taxon>Pseudomonadota</taxon>
        <taxon>Betaproteobacteria</taxon>
        <taxon>Burkholderiales</taxon>
        <taxon>Sphaerotilaceae</taxon>
        <taxon>Sphaerotilus</taxon>
    </lineage>
</organism>
<evidence type="ECO:0000313" key="3">
    <source>
        <dbReference type="EMBL" id="BDI06459.1"/>
    </source>
</evidence>
<feature type="region of interest" description="Disordered" evidence="1">
    <location>
        <begin position="89"/>
        <end position="111"/>
    </location>
</feature>
<name>A0ABN6PMP3_9BURK</name>
<dbReference type="Proteomes" id="UP001057498">
    <property type="component" value="Chromosome"/>
</dbReference>
<evidence type="ECO:0000313" key="4">
    <source>
        <dbReference type="Proteomes" id="UP001057498"/>
    </source>
</evidence>
<evidence type="ECO:0008006" key="5">
    <source>
        <dbReference type="Google" id="ProtNLM"/>
    </source>
</evidence>
<protein>
    <recommendedName>
        <fullName evidence="5">DUF2282 domain-containing protein</fullName>
    </recommendedName>
</protein>
<feature type="chain" id="PRO_5047355844" description="DUF2282 domain-containing protein" evidence="2">
    <location>
        <begin position="35"/>
        <end position="111"/>
    </location>
</feature>
<keyword evidence="4" id="KW-1185">Reference proteome</keyword>
<reference evidence="3" key="1">
    <citation type="submission" date="2022-04" db="EMBL/GenBank/DDBJ databases">
        <title>Whole genome sequence of Sphaerotilus sp. FB-5.</title>
        <authorList>
            <person name="Takeda M."/>
            <person name="Narihara S."/>
            <person name="Akimoto M."/>
            <person name="Akimoto R."/>
            <person name="Nishiyashiki S."/>
            <person name="Murakami T."/>
        </authorList>
    </citation>
    <scope>NUCLEOTIDE SEQUENCE</scope>
    <source>
        <strain evidence="3">FB-5</strain>
    </source>
</reference>
<gene>
    <name evidence="3" type="ORF">CATMQ487_34290</name>
</gene>
<keyword evidence="2" id="KW-0732">Signal</keyword>
<evidence type="ECO:0000256" key="1">
    <source>
        <dbReference type="SAM" id="MobiDB-lite"/>
    </source>
</evidence>
<dbReference type="Pfam" id="PF10048">
    <property type="entry name" value="DUF2282"/>
    <property type="match status" value="1"/>
</dbReference>